<evidence type="ECO:0000259" key="3">
    <source>
        <dbReference type="Pfam" id="PF13458"/>
    </source>
</evidence>
<protein>
    <submittedName>
        <fullName evidence="4">ABC transporter substrate-binding protein</fullName>
    </submittedName>
</protein>
<proteinExistence type="inferred from homology"/>
<dbReference type="Pfam" id="PF13458">
    <property type="entry name" value="Peripla_BP_6"/>
    <property type="match status" value="1"/>
</dbReference>
<dbReference type="Proteomes" id="UP001163152">
    <property type="component" value="Chromosome"/>
</dbReference>
<gene>
    <name evidence="4" type="ORF">OXH18_05265</name>
</gene>
<dbReference type="AlphaFoldDB" id="A0A9E8ZEA8"/>
<comment type="similarity">
    <text evidence="1">Belongs to the leucine-binding protein family.</text>
</comment>
<reference evidence="4" key="1">
    <citation type="submission" date="2022-12" db="EMBL/GenBank/DDBJ databases">
        <title>Polyphasic identification of a Novel Hot-Spring Cyanobacterium Ocullathermofonsia sinensis gen nov. sp. nov. and Genomic Insights on its Adaptations to the Thermal Habitat.</title>
        <authorList>
            <person name="Daroch M."/>
            <person name="Tang J."/>
            <person name="Jiang Y."/>
        </authorList>
    </citation>
    <scope>NUCLEOTIDE SEQUENCE</scope>
    <source>
        <strain evidence="4">PKUAC-SCTA174</strain>
    </source>
</reference>
<evidence type="ECO:0000313" key="4">
    <source>
        <dbReference type="EMBL" id="WAL61402.1"/>
    </source>
</evidence>
<dbReference type="Gene3D" id="3.40.50.2300">
    <property type="match status" value="2"/>
</dbReference>
<dbReference type="InterPro" id="IPR028082">
    <property type="entry name" value="Peripla_BP_I"/>
</dbReference>
<feature type="domain" description="Leucine-binding protein" evidence="3">
    <location>
        <begin position="44"/>
        <end position="381"/>
    </location>
</feature>
<dbReference type="PANTHER" id="PTHR30483:SF6">
    <property type="entry name" value="PERIPLASMIC BINDING PROTEIN OF ABC TRANSPORTER FOR NATURAL AMINO ACIDS"/>
    <property type="match status" value="1"/>
</dbReference>
<keyword evidence="5" id="KW-1185">Reference proteome</keyword>
<dbReference type="InterPro" id="IPR051010">
    <property type="entry name" value="BCAA_transport"/>
</dbReference>
<evidence type="ECO:0000256" key="1">
    <source>
        <dbReference type="ARBA" id="ARBA00010062"/>
    </source>
</evidence>
<dbReference type="SUPFAM" id="SSF53822">
    <property type="entry name" value="Periplasmic binding protein-like I"/>
    <property type="match status" value="1"/>
</dbReference>
<dbReference type="KEGG" id="tsin:OXH18_05265"/>
<evidence type="ECO:0000256" key="2">
    <source>
        <dbReference type="ARBA" id="ARBA00022729"/>
    </source>
</evidence>
<dbReference type="EMBL" id="CP113797">
    <property type="protein sequence ID" value="WAL61402.1"/>
    <property type="molecule type" value="Genomic_DNA"/>
</dbReference>
<dbReference type="InterPro" id="IPR028081">
    <property type="entry name" value="Leu-bd"/>
</dbReference>
<evidence type="ECO:0000313" key="5">
    <source>
        <dbReference type="Proteomes" id="UP001163152"/>
    </source>
</evidence>
<organism evidence="4 5">
    <name type="scientific">Thermocoleostomius sinensis A174</name>
    <dbReference type="NCBI Taxonomy" id="2016057"/>
    <lineage>
        <taxon>Bacteria</taxon>
        <taxon>Bacillati</taxon>
        <taxon>Cyanobacteriota</taxon>
        <taxon>Cyanophyceae</taxon>
        <taxon>Oculatellales</taxon>
        <taxon>Oculatellaceae</taxon>
        <taxon>Thermocoleostomius</taxon>
    </lineage>
</organism>
<keyword evidence="2" id="KW-0732">Signal</keyword>
<name>A0A9E8ZEA8_9CYAN</name>
<dbReference type="CDD" id="cd06347">
    <property type="entry name" value="PBP1_ABC_LivK_ligand_binding-like"/>
    <property type="match status" value="1"/>
</dbReference>
<sequence length="394" mass="43454">MTPHFHFFPRLRPYAILGLVCAWIVGLAACARPLAWQSSESHDIHIGLIATLTGELASSGRAMVQGAELAAKQVNQAGGLEIDRQRYTVVLNTEDDQDNVDVAVHAARKLIYQDNVQVIVGPQLSRNAIPVAKFVETVQIPMISPVSTNPETTMGKRYVFRATFIDPFQGQVMAQFAHHELGAETAAVLYDIASAYNQGIANVFRQVFEAEGGRVVAFESYTTGEKTFDAQLAVIRDRNPTVLFLPNYVHEVLLQVKQARAMGMNVTLLGADAWGNIPANQRQLVNGAFFTDLYSPDIQNPYTQAFIDQYQQRYGEEPGNAAAATYDTLNILFRAMQNQQKVDSESIRQGLATLGRYSGVTGTIEYRGTGDPIRSVIISHITDGHVHFLKQVDP</sequence>
<accession>A0A9E8ZEA8</accession>
<dbReference type="RefSeq" id="WP_268611355.1">
    <property type="nucleotide sequence ID" value="NZ_CP113797.1"/>
</dbReference>
<dbReference type="PANTHER" id="PTHR30483">
    <property type="entry name" value="LEUCINE-SPECIFIC-BINDING PROTEIN"/>
    <property type="match status" value="1"/>
</dbReference>